<dbReference type="InterPro" id="IPR029063">
    <property type="entry name" value="SAM-dependent_MTases_sf"/>
</dbReference>
<evidence type="ECO:0000313" key="3">
    <source>
        <dbReference type="Proteomes" id="UP000177723"/>
    </source>
</evidence>
<dbReference type="InterPro" id="IPR013216">
    <property type="entry name" value="Methyltransf_11"/>
</dbReference>
<dbReference type="SUPFAM" id="SSF53335">
    <property type="entry name" value="S-adenosyl-L-methionine-dependent methyltransferases"/>
    <property type="match status" value="1"/>
</dbReference>
<dbReference type="AlphaFoldDB" id="A0A1F5WRQ6"/>
<dbReference type="EMBL" id="MFHT01000009">
    <property type="protein sequence ID" value="OGF77931.1"/>
    <property type="molecule type" value="Genomic_DNA"/>
</dbReference>
<dbReference type="Pfam" id="PF08241">
    <property type="entry name" value="Methyltransf_11"/>
    <property type="match status" value="1"/>
</dbReference>
<sequence>MTDFCAPKIWTMKGFVKDDILGGKKALDVGCGPRKLPGAVGMDMSKFPGVDVVHDANETPWPFEDNSFDLVLFNQSLEHLDDVSKALEDAMRVLKSKGRLIIQVPYFRSVDAFADTTHRHFFTSGSLELIGILKLEFRTLGFWYGWPHISKNPLRQLFKNFIHQHPNFYDKYLSILIPIECLTWELEKRN</sequence>
<dbReference type="PANTHER" id="PTHR43591">
    <property type="entry name" value="METHYLTRANSFERASE"/>
    <property type="match status" value="1"/>
</dbReference>
<name>A0A1F5WRQ6_9BACT</name>
<feature type="domain" description="Methyltransferase type 11" evidence="1">
    <location>
        <begin position="52"/>
        <end position="102"/>
    </location>
</feature>
<evidence type="ECO:0000313" key="2">
    <source>
        <dbReference type="EMBL" id="OGF77931.1"/>
    </source>
</evidence>
<accession>A0A1F5WRQ6</accession>
<dbReference type="GO" id="GO:0008757">
    <property type="term" value="F:S-adenosylmethionine-dependent methyltransferase activity"/>
    <property type="evidence" value="ECO:0007669"/>
    <property type="project" value="InterPro"/>
</dbReference>
<dbReference type="CDD" id="cd02440">
    <property type="entry name" value="AdoMet_MTases"/>
    <property type="match status" value="1"/>
</dbReference>
<protein>
    <recommendedName>
        <fullName evidence="1">Methyltransferase type 11 domain-containing protein</fullName>
    </recommendedName>
</protein>
<dbReference type="Gene3D" id="3.40.50.150">
    <property type="entry name" value="Vaccinia Virus protein VP39"/>
    <property type="match status" value="1"/>
</dbReference>
<evidence type="ECO:0000259" key="1">
    <source>
        <dbReference type="Pfam" id="PF08241"/>
    </source>
</evidence>
<gene>
    <name evidence="2" type="ORF">A3F23_04335</name>
</gene>
<organism evidence="2 3">
    <name type="scientific">Candidatus Giovannonibacteria bacterium RIFCSPHIGHO2_12_FULL_43_15</name>
    <dbReference type="NCBI Taxonomy" id="1798341"/>
    <lineage>
        <taxon>Bacteria</taxon>
        <taxon>Candidatus Giovannoniibacteriota</taxon>
    </lineage>
</organism>
<proteinExistence type="predicted"/>
<reference evidence="2 3" key="1">
    <citation type="journal article" date="2016" name="Nat. Commun.">
        <title>Thousands of microbial genomes shed light on interconnected biogeochemical processes in an aquifer system.</title>
        <authorList>
            <person name="Anantharaman K."/>
            <person name="Brown C.T."/>
            <person name="Hug L.A."/>
            <person name="Sharon I."/>
            <person name="Castelle C.J."/>
            <person name="Probst A.J."/>
            <person name="Thomas B.C."/>
            <person name="Singh A."/>
            <person name="Wilkins M.J."/>
            <person name="Karaoz U."/>
            <person name="Brodie E.L."/>
            <person name="Williams K.H."/>
            <person name="Hubbard S.S."/>
            <person name="Banfield J.F."/>
        </authorList>
    </citation>
    <scope>NUCLEOTIDE SEQUENCE [LARGE SCALE GENOMIC DNA]</scope>
</reference>
<dbReference type="PANTHER" id="PTHR43591:SF24">
    <property type="entry name" value="2-METHOXY-6-POLYPRENYL-1,4-BENZOQUINOL METHYLASE, MITOCHONDRIAL"/>
    <property type="match status" value="1"/>
</dbReference>
<dbReference type="Proteomes" id="UP000177723">
    <property type="component" value="Unassembled WGS sequence"/>
</dbReference>
<comment type="caution">
    <text evidence="2">The sequence shown here is derived from an EMBL/GenBank/DDBJ whole genome shotgun (WGS) entry which is preliminary data.</text>
</comment>